<evidence type="ECO:0000256" key="4">
    <source>
        <dbReference type="ARBA" id="ARBA00023157"/>
    </source>
</evidence>
<comment type="subcellular location">
    <subcellularLocation>
        <location evidence="1">Secreted</location>
    </subcellularLocation>
</comment>
<sequence length="181" mass="20421">MSSLVSSLLVIVFTVATVTCDVAWMTPLSTSWAFECPNGSGLKILQSASIYATNDRQWSFTCGDDDAALTNLTCEWSPYVNDYYWMFNFQCPNEGVVTGMASDHNGYDRRHTFLCCFPTGYIAHACVFTPNINALGGFMNYRRPDNWYIRGFSSEFSQLPNGYHDRVFILNICKLDKLTSS</sequence>
<comment type="caution">
    <text evidence="6">The sequence shown here is derived from an EMBL/GenBank/DDBJ whole genome shotgun (WGS) entry which is preliminary data.</text>
</comment>
<keyword evidence="3" id="KW-0964">Secreted</keyword>
<dbReference type="Proteomes" id="UP001497497">
    <property type="component" value="Unassembled WGS sequence"/>
</dbReference>
<comment type="similarity">
    <text evidence="2">Belongs to the dermatopontin family.</text>
</comment>
<dbReference type="GO" id="GO:0031012">
    <property type="term" value="C:extracellular matrix"/>
    <property type="evidence" value="ECO:0007669"/>
    <property type="project" value="TreeGrafter"/>
</dbReference>
<evidence type="ECO:0000256" key="2">
    <source>
        <dbReference type="ARBA" id="ARBA00008712"/>
    </source>
</evidence>
<dbReference type="AlphaFoldDB" id="A0AAV2I4H1"/>
<dbReference type="PANTHER" id="PTHR15040">
    <property type="entry name" value="DERMATOPONTIN-RELATED"/>
    <property type="match status" value="1"/>
</dbReference>
<dbReference type="GO" id="GO:0030199">
    <property type="term" value="P:collagen fibril organization"/>
    <property type="evidence" value="ECO:0007669"/>
    <property type="project" value="TreeGrafter"/>
</dbReference>
<gene>
    <name evidence="6" type="ORF">GSLYS_00014585001</name>
</gene>
<evidence type="ECO:0000313" key="6">
    <source>
        <dbReference type="EMBL" id="CAL1540936.1"/>
    </source>
</evidence>
<protein>
    <recommendedName>
        <fullName evidence="8">Dermatopontin</fullName>
    </recommendedName>
</protein>
<evidence type="ECO:0000256" key="1">
    <source>
        <dbReference type="ARBA" id="ARBA00004613"/>
    </source>
</evidence>
<evidence type="ECO:0000256" key="3">
    <source>
        <dbReference type="ARBA" id="ARBA00022525"/>
    </source>
</evidence>
<accession>A0AAV2I4H1</accession>
<dbReference type="Pfam" id="PF14704">
    <property type="entry name" value="DERM"/>
    <property type="match status" value="1"/>
</dbReference>
<dbReference type="GO" id="GO:0005615">
    <property type="term" value="C:extracellular space"/>
    <property type="evidence" value="ECO:0007669"/>
    <property type="project" value="TreeGrafter"/>
</dbReference>
<reference evidence="6 7" key="1">
    <citation type="submission" date="2024-04" db="EMBL/GenBank/DDBJ databases">
        <authorList>
            <consortium name="Genoscope - CEA"/>
            <person name="William W."/>
        </authorList>
    </citation>
    <scope>NUCLEOTIDE SEQUENCE [LARGE SCALE GENOMIC DNA]</scope>
</reference>
<dbReference type="InterPro" id="IPR026645">
    <property type="entry name" value="Dermatopontin"/>
</dbReference>
<feature type="signal peptide" evidence="5">
    <location>
        <begin position="1"/>
        <end position="20"/>
    </location>
</feature>
<dbReference type="PANTHER" id="PTHR15040:SF1">
    <property type="entry name" value="DERMATOPONTIN-LIKE ISOFORM X1"/>
    <property type="match status" value="1"/>
</dbReference>
<dbReference type="EMBL" id="CAXITT010000407">
    <property type="protein sequence ID" value="CAL1540936.1"/>
    <property type="molecule type" value="Genomic_DNA"/>
</dbReference>
<name>A0AAV2I4H1_LYMST</name>
<proteinExistence type="inferred from homology"/>
<keyword evidence="5" id="KW-0732">Signal</keyword>
<evidence type="ECO:0000256" key="5">
    <source>
        <dbReference type="SAM" id="SignalP"/>
    </source>
</evidence>
<organism evidence="6 7">
    <name type="scientific">Lymnaea stagnalis</name>
    <name type="common">Great pond snail</name>
    <name type="synonym">Helix stagnalis</name>
    <dbReference type="NCBI Taxonomy" id="6523"/>
    <lineage>
        <taxon>Eukaryota</taxon>
        <taxon>Metazoa</taxon>
        <taxon>Spiralia</taxon>
        <taxon>Lophotrochozoa</taxon>
        <taxon>Mollusca</taxon>
        <taxon>Gastropoda</taxon>
        <taxon>Heterobranchia</taxon>
        <taxon>Euthyneura</taxon>
        <taxon>Panpulmonata</taxon>
        <taxon>Hygrophila</taxon>
        <taxon>Lymnaeoidea</taxon>
        <taxon>Lymnaeidae</taxon>
        <taxon>Lymnaea</taxon>
    </lineage>
</organism>
<keyword evidence="7" id="KW-1185">Reference proteome</keyword>
<evidence type="ECO:0000313" key="7">
    <source>
        <dbReference type="Proteomes" id="UP001497497"/>
    </source>
</evidence>
<evidence type="ECO:0008006" key="8">
    <source>
        <dbReference type="Google" id="ProtNLM"/>
    </source>
</evidence>
<keyword evidence="4" id="KW-1015">Disulfide bond</keyword>
<feature type="chain" id="PRO_5043931883" description="Dermatopontin" evidence="5">
    <location>
        <begin position="21"/>
        <end position="181"/>
    </location>
</feature>